<reference evidence="1" key="2">
    <citation type="submission" date="2021-04" db="EMBL/GenBank/DDBJ databases">
        <authorList>
            <person name="Gilroy R."/>
        </authorList>
    </citation>
    <scope>NUCLEOTIDE SEQUENCE</scope>
    <source>
        <strain evidence="1">CHK171-505</strain>
    </source>
</reference>
<gene>
    <name evidence="1" type="ORF">H9948_04860</name>
</gene>
<organism evidence="1 2">
    <name type="scientific">Candidatus Jeotgalibaca merdavium</name>
    <dbReference type="NCBI Taxonomy" id="2838627"/>
    <lineage>
        <taxon>Bacteria</taxon>
        <taxon>Bacillati</taxon>
        <taxon>Bacillota</taxon>
        <taxon>Bacilli</taxon>
        <taxon>Lactobacillales</taxon>
        <taxon>Carnobacteriaceae</taxon>
        <taxon>Jeotgalibaca</taxon>
    </lineage>
</organism>
<protein>
    <submittedName>
        <fullName evidence="1">Uncharacterized protein</fullName>
    </submittedName>
</protein>
<sequence length="95" mass="11158">MSDGFMETKRIESLCQEYAELKREVNENDDVLSKVDQFRIESWKKEINGYLGVVVIPEEFNREIIGIFNNMNSKNRIRMLEIRNEISNLALGESE</sequence>
<name>A0A9D2KXC0_9LACT</name>
<dbReference type="Proteomes" id="UP000886856">
    <property type="component" value="Unassembled WGS sequence"/>
</dbReference>
<evidence type="ECO:0000313" key="2">
    <source>
        <dbReference type="Proteomes" id="UP000886856"/>
    </source>
</evidence>
<proteinExistence type="predicted"/>
<accession>A0A9D2KXC0</accession>
<dbReference type="AlphaFoldDB" id="A0A9D2KXC0"/>
<dbReference type="EMBL" id="DWYW01000107">
    <property type="protein sequence ID" value="HJA90104.1"/>
    <property type="molecule type" value="Genomic_DNA"/>
</dbReference>
<evidence type="ECO:0000313" key="1">
    <source>
        <dbReference type="EMBL" id="HJA90104.1"/>
    </source>
</evidence>
<reference evidence="1" key="1">
    <citation type="journal article" date="2021" name="PeerJ">
        <title>Extensive microbial diversity within the chicken gut microbiome revealed by metagenomics and culture.</title>
        <authorList>
            <person name="Gilroy R."/>
            <person name="Ravi A."/>
            <person name="Getino M."/>
            <person name="Pursley I."/>
            <person name="Horton D.L."/>
            <person name="Alikhan N.F."/>
            <person name="Baker D."/>
            <person name="Gharbi K."/>
            <person name="Hall N."/>
            <person name="Watson M."/>
            <person name="Adriaenssens E.M."/>
            <person name="Foster-Nyarko E."/>
            <person name="Jarju S."/>
            <person name="Secka A."/>
            <person name="Antonio M."/>
            <person name="Oren A."/>
            <person name="Chaudhuri R.R."/>
            <person name="La Ragione R."/>
            <person name="Hildebrand F."/>
            <person name="Pallen M.J."/>
        </authorList>
    </citation>
    <scope>NUCLEOTIDE SEQUENCE</scope>
    <source>
        <strain evidence="1">CHK171-505</strain>
    </source>
</reference>
<comment type="caution">
    <text evidence="1">The sequence shown here is derived from an EMBL/GenBank/DDBJ whole genome shotgun (WGS) entry which is preliminary data.</text>
</comment>